<dbReference type="FunFam" id="3.30.70.330:FF:000174">
    <property type="entry name" value="cold-inducible RNA-binding protein isoform X2"/>
    <property type="match status" value="1"/>
</dbReference>
<dbReference type="GO" id="GO:0003723">
    <property type="term" value="F:RNA binding"/>
    <property type="evidence" value="ECO:0007669"/>
    <property type="project" value="UniProtKB-UniRule"/>
</dbReference>
<dbReference type="InterPro" id="IPR034278">
    <property type="entry name" value="RBM3/CIRBP_RRM"/>
</dbReference>
<proteinExistence type="predicted"/>
<reference evidence="10 11" key="1">
    <citation type="journal article" date="2019" name="Sci. Data">
        <title>Hybrid genome assembly and annotation of Danionella translucida.</title>
        <authorList>
            <person name="Kadobianskyi M."/>
            <person name="Schulze L."/>
            <person name="Schuelke M."/>
            <person name="Judkewitz B."/>
        </authorList>
    </citation>
    <scope>NUCLEOTIDE SEQUENCE [LARGE SCALE GENOMIC DNA]</scope>
    <source>
        <strain evidence="10 11">Bolton</strain>
    </source>
</reference>
<dbReference type="InterPro" id="IPR035979">
    <property type="entry name" value="RBD_domain_sf"/>
</dbReference>
<feature type="compositionally biased region" description="Gly residues" evidence="8">
    <location>
        <begin position="100"/>
        <end position="119"/>
    </location>
</feature>
<name>A0A553PVQ7_9TELE</name>
<dbReference type="CDD" id="cd12449">
    <property type="entry name" value="RRM_CIRBP_RBM3"/>
    <property type="match status" value="1"/>
</dbReference>
<evidence type="ECO:0000313" key="11">
    <source>
        <dbReference type="Proteomes" id="UP000316079"/>
    </source>
</evidence>
<evidence type="ECO:0000256" key="6">
    <source>
        <dbReference type="ARBA" id="ARBA00023242"/>
    </source>
</evidence>
<feature type="region of interest" description="Disordered" evidence="8">
    <location>
        <begin position="99"/>
        <end position="119"/>
    </location>
</feature>
<evidence type="ECO:0000256" key="5">
    <source>
        <dbReference type="ARBA" id="ARBA00023016"/>
    </source>
</evidence>
<dbReference type="SUPFAM" id="SSF54928">
    <property type="entry name" value="RNA-binding domain, RBD"/>
    <property type="match status" value="1"/>
</dbReference>
<keyword evidence="6" id="KW-0539">Nucleus</keyword>
<evidence type="ECO:0000256" key="2">
    <source>
        <dbReference type="ARBA" id="ARBA00004642"/>
    </source>
</evidence>
<evidence type="ECO:0000259" key="9">
    <source>
        <dbReference type="PROSITE" id="PS50102"/>
    </source>
</evidence>
<evidence type="ECO:0000256" key="4">
    <source>
        <dbReference type="ARBA" id="ARBA00022884"/>
    </source>
</evidence>
<feature type="domain" description="RRM" evidence="9">
    <location>
        <begin position="22"/>
        <end position="100"/>
    </location>
</feature>
<evidence type="ECO:0000313" key="10">
    <source>
        <dbReference type="EMBL" id="TRY81756.1"/>
    </source>
</evidence>
<keyword evidence="4 7" id="KW-0694">RNA-binding</keyword>
<evidence type="ECO:0000256" key="3">
    <source>
        <dbReference type="ARBA" id="ARBA00022490"/>
    </source>
</evidence>
<dbReference type="AlphaFoldDB" id="A0A553PVQ7"/>
<dbReference type="SMART" id="SM00360">
    <property type="entry name" value="RRM"/>
    <property type="match status" value="1"/>
</dbReference>
<evidence type="ECO:0000256" key="7">
    <source>
        <dbReference type="PROSITE-ProRule" id="PRU00176"/>
    </source>
</evidence>
<dbReference type="Proteomes" id="UP000316079">
    <property type="component" value="Unassembled WGS sequence"/>
</dbReference>
<comment type="subcellular location">
    <subcellularLocation>
        <location evidence="1">Cytoplasm</location>
    </subcellularLocation>
    <subcellularLocation>
        <location evidence="2">Nucleus</location>
        <location evidence="2">Nucleoplasm</location>
    </subcellularLocation>
</comment>
<dbReference type="InterPro" id="IPR000504">
    <property type="entry name" value="RRM_dom"/>
</dbReference>
<accession>A0A553PVQ7</accession>
<keyword evidence="5" id="KW-0346">Stress response</keyword>
<dbReference type="EMBL" id="SRMA01026599">
    <property type="protein sequence ID" value="TRY81756.1"/>
    <property type="molecule type" value="Genomic_DNA"/>
</dbReference>
<evidence type="ECO:0000256" key="1">
    <source>
        <dbReference type="ARBA" id="ARBA00004496"/>
    </source>
</evidence>
<dbReference type="InterPro" id="IPR050441">
    <property type="entry name" value="RBM"/>
</dbReference>
<dbReference type="GO" id="GO:0005737">
    <property type="term" value="C:cytoplasm"/>
    <property type="evidence" value="ECO:0007669"/>
    <property type="project" value="UniProtKB-SubCell"/>
</dbReference>
<evidence type="ECO:0000256" key="8">
    <source>
        <dbReference type="SAM" id="MobiDB-lite"/>
    </source>
</evidence>
<dbReference type="Pfam" id="PF00076">
    <property type="entry name" value="RRM_1"/>
    <property type="match status" value="1"/>
</dbReference>
<dbReference type="GO" id="GO:0005654">
    <property type="term" value="C:nucleoplasm"/>
    <property type="evidence" value="ECO:0007669"/>
    <property type="project" value="UniProtKB-SubCell"/>
</dbReference>
<comment type="caution">
    <text evidence="10">The sequence shown here is derived from an EMBL/GenBank/DDBJ whole genome shotgun (WGS) entry which is preliminary data.</text>
</comment>
<sequence>MAEARCGDGQKMAFPCFMSDEGKLFIGGLSYDTTEQSLEDAFSKYGTIAKVDVIRDRETDRSRGFGFVTFENPEDAKDAMAAMNGKSVDGRMIRVDEAGKSGGRSGGFRGGSRGGGRGFFRGGRGRGWCPCMRVQQMAEEDMVETEAMEEIVAMAVAIEAMVVETGAMVEVTDPMVVVAADTQGVEDTPAAAVVDTGITGTRGDMTALGDPTETVTTVTRPEMKAALLARLTCRMLLVETRGKINHPCDVVKSSHLWLKHRAMASCIVKVLVKKSLGHYNRIGQRVIGMEFVGLKDQFNKDGKSKHD</sequence>
<dbReference type="InterPro" id="IPR012677">
    <property type="entry name" value="Nucleotide-bd_a/b_plait_sf"/>
</dbReference>
<dbReference type="SMART" id="SM00361">
    <property type="entry name" value="RRM_1"/>
    <property type="match status" value="1"/>
</dbReference>
<dbReference type="Gene3D" id="3.30.70.330">
    <property type="match status" value="1"/>
</dbReference>
<gene>
    <name evidence="10" type="ORF">DNTS_031667</name>
</gene>
<protein>
    <recommendedName>
        <fullName evidence="9">RRM domain-containing protein</fullName>
    </recommendedName>
</protein>
<keyword evidence="3" id="KW-0963">Cytoplasm</keyword>
<dbReference type="InterPro" id="IPR003954">
    <property type="entry name" value="RRM_euk-type"/>
</dbReference>
<dbReference type="PANTHER" id="PTHR48034">
    <property type="entry name" value="TRANSFORMER-2 SEX-DETERMINING PROTEIN-RELATED"/>
    <property type="match status" value="1"/>
</dbReference>
<dbReference type="OrthoDB" id="439808at2759"/>
<organism evidence="10 11">
    <name type="scientific">Danionella cerebrum</name>
    <dbReference type="NCBI Taxonomy" id="2873325"/>
    <lineage>
        <taxon>Eukaryota</taxon>
        <taxon>Metazoa</taxon>
        <taxon>Chordata</taxon>
        <taxon>Craniata</taxon>
        <taxon>Vertebrata</taxon>
        <taxon>Euteleostomi</taxon>
        <taxon>Actinopterygii</taxon>
        <taxon>Neopterygii</taxon>
        <taxon>Teleostei</taxon>
        <taxon>Ostariophysi</taxon>
        <taxon>Cypriniformes</taxon>
        <taxon>Danionidae</taxon>
        <taxon>Danioninae</taxon>
        <taxon>Danionella</taxon>
    </lineage>
</organism>
<dbReference type="PROSITE" id="PS50102">
    <property type="entry name" value="RRM"/>
    <property type="match status" value="1"/>
</dbReference>
<dbReference type="STRING" id="623744.A0A553PVQ7"/>
<keyword evidence="11" id="KW-1185">Reference proteome</keyword>